<comment type="caution">
    <text evidence="16">Lacks conserved residue(s) required for the propagation of feature annotation.</text>
</comment>
<dbReference type="Pfam" id="PF14670">
    <property type="entry name" value="FXa_inhibition"/>
    <property type="match status" value="1"/>
</dbReference>
<evidence type="ECO:0000256" key="4">
    <source>
        <dbReference type="ARBA" id="ARBA00022530"/>
    </source>
</evidence>
<proteinExistence type="inferred from homology"/>
<keyword evidence="9" id="KW-0677">Repeat</keyword>
<dbReference type="FunFam" id="2.10.25.10:FF:000005">
    <property type="entry name" value="Fibrillin 2"/>
    <property type="match status" value="1"/>
</dbReference>
<comment type="caution">
    <text evidence="19">The sequence shown here is derived from an EMBL/GenBank/DDBJ whole genome shotgun (WGS) entry which is preliminary data.</text>
</comment>
<keyword evidence="12 15" id="KW-1015">Disulfide bond</keyword>
<keyword evidence="20" id="KW-1185">Reference proteome</keyword>
<evidence type="ECO:0000256" key="16">
    <source>
        <dbReference type="PROSITE-ProRule" id="PRU00076"/>
    </source>
</evidence>
<comment type="subcellular location">
    <subcellularLocation>
        <location evidence="1">Membrane</location>
        <topology evidence="1">Single-pass type I membrane protein</topology>
    </subcellularLocation>
    <subcellularLocation>
        <location evidence="2">Secreted</location>
        <location evidence="2">Extracellular space</location>
        <location evidence="2">Extracellular matrix</location>
    </subcellularLocation>
</comment>
<keyword evidence="7" id="KW-0812">Transmembrane</keyword>
<dbReference type="EMBL" id="CASHTH010003706">
    <property type="protein sequence ID" value="CAI8048155.1"/>
    <property type="molecule type" value="Genomic_DNA"/>
</dbReference>
<keyword evidence="14" id="KW-0325">Glycoprotein</keyword>
<feature type="disulfide bond" evidence="15">
    <location>
        <begin position="118"/>
        <end position="145"/>
    </location>
</feature>
<dbReference type="InterPro" id="IPR035914">
    <property type="entry name" value="Sperma_CUB_dom_sf"/>
</dbReference>
<comment type="similarity">
    <text evidence="3">Belongs to the fibulin family.</text>
</comment>
<evidence type="ECO:0000256" key="2">
    <source>
        <dbReference type="ARBA" id="ARBA00004498"/>
    </source>
</evidence>
<evidence type="ECO:0000256" key="5">
    <source>
        <dbReference type="ARBA" id="ARBA00022536"/>
    </source>
</evidence>
<dbReference type="SUPFAM" id="SSF49854">
    <property type="entry name" value="Spermadhesin, CUB domain"/>
    <property type="match status" value="3"/>
</dbReference>
<dbReference type="PROSITE" id="PS01187">
    <property type="entry name" value="EGF_CA"/>
    <property type="match status" value="5"/>
</dbReference>
<keyword evidence="11" id="KW-0472">Membrane</keyword>
<feature type="disulfide bond" evidence="15">
    <location>
        <begin position="490"/>
        <end position="517"/>
    </location>
</feature>
<feature type="domain" description="EGF-like" evidence="18">
    <location>
        <begin position="910"/>
        <end position="950"/>
    </location>
</feature>
<reference evidence="19" key="1">
    <citation type="submission" date="2023-03" db="EMBL/GenBank/DDBJ databases">
        <authorList>
            <person name="Steffen K."/>
            <person name="Cardenas P."/>
        </authorList>
    </citation>
    <scope>NUCLEOTIDE SEQUENCE</scope>
</reference>
<name>A0AA35TH06_GEOBA</name>
<gene>
    <name evidence="19" type="ORF">GBAR_LOCUS26594</name>
</gene>
<evidence type="ECO:0000256" key="1">
    <source>
        <dbReference type="ARBA" id="ARBA00004479"/>
    </source>
</evidence>
<dbReference type="FunFam" id="2.10.25.10:FF:000240">
    <property type="entry name" value="Vitamin K-dependent protein S"/>
    <property type="match status" value="3"/>
</dbReference>
<dbReference type="SUPFAM" id="SSF57196">
    <property type="entry name" value="EGF/Laminin"/>
    <property type="match status" value="3"/>
</dbReference>
<evidence type="ECO:0000256" key="7">
    <source>
        <dbReference type="ARBA" id="ARBA00022692"/>
    </source>
</evidence>
<dbReference type="PROSITE" id="PS50026">
    <property type="entry name" value="EGF_3"/>
    <property type="match status" value="4"/>
</dbReference>
<evidence type="ECO:0000313" key="19">
    <source>
        <dbReference type="EMBL" id="CAI8048155.1"/>
    </source>
</evidence>
<dbReference type="InterPro" id="IPR018097">
    <property type="entry name" value="EGF_Ca-bd_CS"/>
</dbReference>
<dbReference type="GO" id="GO:0005509">
    <property type="term" value="F:calcium ion binding"/>
    <property type="evidence" value="ECO:0007669"/>
    <property type="project" value="InterPro"/>
</dbReference>
<dbReference type="GO" id="GO:0006897">
    <property type="term" value="P:endocytosis"/>
    <property type="evidence" value="ECO:0007669"/>
    <property type="project" value="UniProtKB-KW"/>
</dbReference>
<dbReference type="AlphaFoldDB" id="A0AA35TH06"/>
<evidence type="ECO:0000259" key="18">
    <source>
        <dbReference type="PROSITE" id="PS50026"/>
    </source>
</evidence>
<feature type="domain" description="EGF-like" evidence="18">
    <location>
        <begin position="409"/>
        <end position="445"/>
    </location>
</feature>
<organism evidence="19 20">
    <name type="scientific">Geodia barretti</name>
    <name type="common">Barrett's horny sponge</name>
    <dbReference type="NCBI Taxonomy" id="519541"/>
    <lineage>
        <taxon>Eukaryota</taxon>
        <taxon>Metazoa</taxon>
        <taxon>Porifera</taxon>
        <taxon>Demospongiae</taxon>
        <taxon>Heteroscleromorpha</taxon>
        <taxon>Tetractinellida</taxon>
        <taxon>Astrophorina</taxon>
        <taxon>Geodiidae</taxon>
        <taxon>Geodia</taxon>
    </lineage>
</organism>
<dbReference type="InterPro" id="IPR009030">
    <property type="entry name" value="Growth_fac_rcpt_cys_sf"/>
</dbReference>
<keyword evidence="6" id="KW-0254">Endocytosis</keyword>
<keyword evidence="13" id="KW-0675">Receptor</keyword>
<feature type="domain" description="CUB" evidence="17">
    <location>
        <begin position="118"/>
        <end position="244"/>
    </location>
</feature>
<feature type="domain" description="EGF-like" evidence="18">
    <location>
        <begin position="328"/>
        <end position="367"/>
    </location>
</feature>
<dbReference type="FunFam" id="2.10.25.10:FF:000119">
    <property type="entry name" value="vitamin K-dependent protein S"/>
    <property type="match status" value="1"/>
</dbReference>
<dbReference type="InterPro" id="IPR026823">
    <property type="entry name" value="cEGF"/>
</dbReference>
<evidence type="ECO:0000256" key="14">
    <source>
        <dbReference type="ARBA" id="ARBA00023180"/>
    </source>
</evidence>
<dbReference type="InterPro" id="IPR049883">
    <property type="entry name" value="NOTCH1_EGF-like"/>
</dbReference>
<feature type="non-terminal residue" evidence="19">
    <location>
        <position position="1119"/>
    </location>
</feature>
<keyword evidence="4" id="KW-0964">Secreted</keyword>
<feature type="domain" description="EGF-like" evidence="18">
    <location>
        <begin position="36"/>
        <end position="76"/>
    </location>
</feature>
<dbReference type="FunFam" id="2.10.25.10:FF:000009">
    <property type="entry name" value="Low-density lipoprotein receptor isoform 1"/>
    <property type="match status" value="4"/>
</dbReference>
<evidence type="ECO:0000256" key="13">
    <source>
        <dbReference type="ARBA" id="ARBA00023170"/>
    </source>
</evidence>
<evidence type="ECO:0000256" key="8">
    <source>
        <dbReference type="ARBA" id="ARBA00022729"/>
    </source>
</evidence>
<evidence type="ECO:0000256" key="11">
    <source>
        <dbReference type="ARBA" id="ARBA00023136"/>
    </source>
</evidence>
<sequence length="1119" mass="119939">MGSHDCEQICTNTEGSFICSCSSGFDLSSNGRTCNDIDECGVNNGGCQHECINRRGSFSCQCPVGFQLSNNRRSCNDMNECSEGTHNCDGNCTNTDGSYTCSCNDGLLLQPDGHSCRCGGILTAASGSFHTEGWPRAYRPENLQCEWIIQLPNNDATIQFTMNQTAFGINGNPSASCPTDYIQFFDGTSSNSNSLEKICGVHSHYGGTLPVISTTSSSARVVFTGSNLRRPLSRVGVKVDYVSIVPIVYNCSVENGGCDHICVSRSEGVECQCRDGYGLIGRSTCSDQNECESGSHSCDQVCTNTEGSYTCSCHRGLELGSDRESCIDINECSVENGGCDHECINRDGSFECRCRSGYQLTNERECIDIDECLEDTHSCDQVCTNTEGSYTCYCRSGFEFGSDGESCIDINECLVDNGSCDHECLNQVGSFECRCRNGYRLANGGECVDMNECSEGTHNCDGDCTNTDGSYTCSCNDGLLLQPDGHSCRCGGLLTAASGSFHTEGWPRAYRPGNFQCEWIIQLPNNDATVQFTMNHTAFGINGNPSASCPTDYIQFFDGTSSNSNSLEKICGVHSHYGGTLPVISTTSSSARVVFTGSNLRRPLSRVGVKVDYVSIVPIVYNCSVENGGCHHICVSRSEGVECQCRDGYGLIGRSTCSDRNECESGSHGCDQVCTNAEGSYTCSCHSGLELGSDGESCIDINECSVENGGCNYECVNQEGSFECRCRDGYRVSNGRECIEIDECSEGTHNCDSDCTNTDGSYTCSCNNGLLLQPDGHSCRCGGILTAASGSFQTDGWPTSYRQENFQCEWIIQLPNSDATIQFNIDQSAFGTLGKPPCNKDYIQFFDGTDSGAASLKKICGLLKFYGGAIPSINTTSSTTRVVFTGTRFQQRPLSRVGVKVDYVTIPPPDVDECALGTHNCEQLCENTPGSFICSCRNGYSLSSDDRTCNDIDECLGNSHGCDQVCTNTNGSYACSCVDRFTLQSDMQTCISDPTPPPELSTTHPKVVTPSTSVTNISPSGTETITPTTQSVSEIKSTLTELLVTETTVTATSPLLAGTPTPLLPKTPTNISLAPTVLSKPAPTSTELLVTKTTVTASSPLLAGTPTPLLPKTPTNISL</sequence>
<evidence type="ECO:0000256" key="9">
    <source>
        <dbReference type="ARBA" id="ARBA00022737"/>
    </source>
</evidence>
<feature type="domain" description="CUB" evidence="17">
    <location>
        <begin position="490"/>
        <end position="616"/>
    </location>
</feature>
<dbReference type="PROSITE" id="PS00010">
    <property type="entry name" value="ASX_HYDROXYL"/>
    <property type="match status" value="6"/>
</dbReference>
<dbReference type="InterPro" id="IPR001881">
    <property type="entry name" value="EGF-like_Ca-bd_dom"/>
</dbReference>
<dbReference type="InterPro" id="IPR000152">
    <property type="entry name" value="EGF-type_Asp/Asn_hydroxyl_site"/>
</dbReference>
<feature type="domain" description="CUB" evidence="17">
    <location>
        <begin position="781"/>
        <end position="906"/>
    </location>
</feature>
<dbReference type="GO" id="GO:0016020">
    <property type="term" value="C:membrane"/>
    <property type="evidence" value="ECO:0007669"/>
    <property type="project" value="UniProtKB-SubCell"/>
</dbReference>
<dbReference type="PANTHER" id="PTHR24050:SF27">
    <property type="entry name" value="FIBRILLIN-1"/>
    <property type="match status" value="1"/>
</dbReference>
<accession>A0AA35TH06</accession>
<dbReference type="PROSITE" id="PS01180">
    <property type="entry name" value="CUB"/>
    <property type="match status" value="3"/>
</dbReference>
<dbReference type="PROSITE" id="PS01186">
    <property type="entry name" value="EGF_2"/>
    <property type="match status" value="5"/>
</dbReference>
<keyword evidence="8" id="KW-0732">Signal</keyword>
<keyword evidence="5 16" id="KW-0245">EGF-like domain</keyword>
<dbReference type="SMART" id="SM00181">
    <property type="entry name" value="EGF"/>
    <property type="match status" value="15"/>
</dbReference>
<dbReference type="InterPro" id="IPR000859">
    <property type="entry name" value="CUB_dom"/>
</dbReference>
<protein>
    <submittedName>
        <fullName evidence="19">Fibrillin-1</fullName>
    </submittedName>
</protein>
<dbReference type="Proteomes" id="UP001174909">
    <property type="component" value="Unassembled WGS sequence"/>
</dbReference>
<dbReference type="Pfam" id="PF12662">
    <property type="entry name" value="cEGF"/>
    <property type="match status" value="2"/>
</dbReference>
<dbReference type="CDD" id="cd00041">
    <property type="entry name" value="CUB"/>
    <property type="match status" value="3"/>
</dbReference>
<keyword evidence="10" id="KW-1133">Transmembrane helix</keyword>
<feature type="disulfide bond" evidence="15">
    <location>
        <begin position="781"/>
        <end position="808"/>
    </location>
</feature>
<dbReference type="InterPro" id="IPR052235">
    <property type="entry name" value="Nephronectin_domain"/>
</dbReference>
<dbReference type="Pfam" id="PF07645">
    <property type="entry name" value="EGF_CA"/>
    <property type="match status" value="9"/>
</dbReference>
<evidence type="ECO:0000256" key="12">
    <source>
        <dbReference type="ARBA" id="ARBA00023157"/>
    </source>
</evidence>
<keyword evidence="4" id="KW-0272">Extracellular matrix</keyword>
<evidence type="ECO:0000256" key="15">
    <source>
        <dbReference type="PROSITE-ProRule" id="PRU00059"/>
    </source>
</evidence>
<dbReference type="Pfam" id="PF00431">
    <property type="entry name" value="CUB"/>
    <property type="match status" value="3"/>
</dbReference>
<dbReference type="Gene3D" id="2.10.25.10">
    <property type="entry name" value="Laminin"/>
    <property type="match status" value="15"/>
</dbReference>
<dbReference type="SUPFAM" id="SSF57184">
    <property type="entry name" value="Growth factor receptor domain"/>
    <property type="match status" value="4"/>
</dbReference>
<evidence type="ECO:0000256" key="10">
    <source>
        <dbReference type="ARBA" id="ARBA00022989"/>
    </source>
</evidence>
<dbReference type="PANTHER" id="PTHR24050">
    <property type="entry name" value="PA14 DOMAIN-CONTAINING PROTEIN"/>
    <property type="match status" value="1"/>
</dbReference>
<dbReference type="PRINTS" id="PR00907">
    <property type="entry name" value="THRMBOMODULN"/>
</dbReference>
<evidence type="ECO:0000256" key="3">
    <source>
        <dbReference type="ARBA" id="ARBA00006127"/>
    </source>
</evidence>
<dbReference type="SMART" id="SM00179">
    <property type="entry name" value="EGF_CA"/>
    <property type="match status" value="13"/>
</dbReference>
<dbReference type="Gene3D" id="2.60.120.290">
    <property type="entry name" value="Spermadhesin, CUB domain"/>
    <property type="match status" value="3"/>
</dbReference>
<evidence type="ECO:0000256" key="6">
    <source>
        <dbReference type="ARBA" id="ARBA00022583"/>
    </source>
</evidence>
<evidence type="ECO:0000313" key="20">
    <source>
        <dbReference type="Proteomes" id="UP001174909"/>
    </source>
</evidence>
<evidence type="ECO:0000259" key="17">
    <source>
        <dbReference type="PROSITE" id="PS01180"/>
    </source>
</evidence>
<dbReference type="CDD" id="cd00054">
    <property type="entry name" value="EGF_CA"/>
    <property type="match status" value="3"/>
</dbReference>
<dbReference type="InterPro" id="IPR000742">
    <property type="entry name" value="EGF"/>
</dbReference>
<dbReference type="SMART" id="SM00042">
    <property type="entry name" value="CUB"/>
    <property type="match status" value="3"/>
</dbReference>